<dbReference type="EMBL" id="CWOW01000060">
    <property type="protein sequence ID" value="CSB21841.1"/>
    <property type="molecule type" value="Genomic_DNA"/>
</dbReference>
<dbReference type="AlphaFoldDB" id="A0A655SGI7"/>
<accession>A0A655SGI7</accession>
<evidence type="ECO:0000313" key="1">
    <source>
        <dbReference type="EMBL" id="CSB21841.1"/>
    </source>
</evidence>
<evidence type="ECO:0000313" key="2">
    <source>
        <dbReference type="Proteomes" id="UP000044806"/>
    </source>
</evidence>
<gene>
    <name evidence="1" type="ORF">ERS013165_03873</name>
</gene>
<organism evidence="1 2">
    <name type="scientific">Vibrio cholerae</name>
    <dbReference type="NCBI Taxonomy" id="666"/>
    <lineage>
        <taxon>Bacteria</taxon>
        <taxon>Pseudomonadati</taxon>
        <taxon>Pseudomonadota</taxon>
        <taxon>Gammaproteobacteria</taxon>
        <taxon>Vibrionales</taxon>
        <taxon>Vibrionaceae</taxon>
        <taxon>Vibrio</taxon>
    </lineage>
</organism>
<proteinExistence type="predicted"/>
<dbReference type="Proteomes" id="UP000044806">
    <property type="component" value="Unassembled WGS sequence"/>
</dbReference>
<protein>
    <submittedName>
        <fullName evidence="1">Uncharacterized protein</fullName>
    </submittedName>
</protein>
<reference evidence="1 2" key="1">
    <citation type="submission" date="2015-07" db="EMBL/GenBank/DDBJ databases">
        <authorList>
            <consortium name="Pathogen Informatics"/>
        </authorList>
    </citation>
    <scope>NUCLEOTIDE SEQUENCE [LARGE SCALE GENOMIC DNA]</scope>
    <source>
        <strain evidence="1 2">A51</strain>
    </source>
</reference>
<name>A0A655SGI7_VIBCL</name>
<sequence length="57" mass="6677">MNRNGFIDGLLVILLCLNDTTQNERKKSEQRFQLHNLILVKNKARILMQLITIINNL</sequence>